<proteinExistence type="predicted"/>
<evidence type="ECO:0000256" key="1">
    <source>
        <dbReference type="SAM" id="MobiDB-lite"/>
    </source>
</evidence>
<accession>A0A834SP54</accession>
<feature type="region of interest" description="Disordered" evidence="1">
    <location>
        <begin position="1"/>
        <end position="30"/>
    </location>
</feature>
<keyword evidence="3" id="KW-1185">Reference proteome</keyword>
<evidence type="ECO:0000313" key="3">
    <source>
        <dbReference type="Proteomes" id="UP000634136"/>
    </source>
</evidence>
<organism evidence="2 3">
    <name type="scientific">Senna tora</name>
    <dbReference type="NCBI Taxonomy" id="362788"/>
    <lineage>
        <taxon>Eukaryota</taxon>
        <taxon>Viridiplantae</taxon>
        <taxon>Streptophyta</taxon>
        <taxon>Embryophyta</taxon>
        <taxon>Tracheophyta</taxon>
        <taxon>Spermatophyta</taxon>
        <taxon>Magnoliopsida</taxon>
        <taxon>eudicotyledons</taxon>
        <taxon>Gunneridae</taxon>
        <taxon>Pentapetalae</taxon>
        <taxon>rosids</taxon>
        <taxon>fabids</taxon>
        <taxon>Fabales</taxon>
        <taxon>Fabaceae</taxon>
        <taxon>Caesalpinioideae</taxon>
        <taxon>Cassia clade</taxon>
        <taxon>Senna</taxon>
    </lineage>
</organism>
<protein>
    <submittedName>
        <fullName evidence="2">Uncharacterized protein</fullName>
    </submittedName>
</protein>
<dbReference type="Proteomes" id="UP000634136">
    <property type="component" value="Unassembled WGS sequence"/>
</dbReference>
<dbReference type="AlphaFoldDB" id="A0A834SP54"/>
<comment type="caution">
    <text evidence="2">The sequence shown here is derived from an EMBL/GenBank/DDBJ whole genome shotgun (WGS) entry which is preliminary data.</text>
</comment>
<reference evidence="2" key="1">
    <citation type="submission" date="2020-09" db="EMBL/GenBank/DDBJ databases">
        <title>Genome-Enabled Discovery of Anthraquinone Biosynthesis in Senna tora.</title>
        <authorList>
            <person name="Kang S.-H."/>
            <person name="Pandey R.P."/>
            <person name="Lee C.-M."/>
            <person name="Sim J.-S."/>
            <person name="Jeong J.-T."/>
            <person name="Choi B.-S."/>
            <person name="Jung M."/>
            <person name="Ginzburg D."/>
            <person name="Zhao K."/>
            <person name="Won S.Y."/>
            <person name="Oh T.-J."/>
            <person name="Yu Y."/>
            <person name="Kim N.-H."/>
            <person name="Lee O.R."/>
            <person name="Lee T.-H."/>
            <person name="Bashyal P."/>
            <person name="Kim T.-S."/>
            <person name="Lee W.-H."/>
            <person name="Kawkins C."/>
            <person name="Kim C.-K."/>
            <person name="Kim J.S."/>
            <person name="Ahn B.O."/>
            <person name="Rhee S.Y."/>
            <person name="Sohng J.K."/>
        </authorList>
    </citation>
    <scope>NUCLEOTIDE SEQUENCE</scope>
    <source>
        <tissue evidence="2">Leaf</tissue>
    </source>
</reference>
<sequence length="30" mass="3454">MDGEEGIPASNKAPHMEDNQNKQESWIFYS</sequence>
<gene>
    <name evidence="2" type="ORF">G2W53_043563</name>
</gene>
<evidence type="ECO:0000313" key="2">
    <source>
        <dbReference type="EMBL" id="KAF7804452.1"/>
    </source>
</evidence>
<dbReference type="EMBL" id="JAAIUW010000013">
    <property type="protein sequence ID" value="KAF7804452.1"/>
    <property type="molecule type" value="Genomic_DNA"/>
</dbReference>
<name>A0A834SP54_9FABA</name>